<feature type="compositionally biased region" description="Polar residues" evidence="2">
    <location>
        <begin position="511"/>
        <end position="533"/>
    </location>
</feature>
<gene>
    <name evidence="3" type="primary">ABSGL_06330.1 scaffold 8126</name>
</gene>
<organism evidence="3">
    <name type="scientific">Absidia glauca</name>
    <name type="common">Pin mould</name>
    <dbReference type="NCBI Taxonomy" id="4829"/>
    <lineage>
        <taxon>Eukaryota</taxon>
        <taxon>Fungi</taxon>
        <taxon>Fungi incertae sedis</taxon>
        <taxon>Mucoromycota</taxon>
        <taxon>Mucoromycotina</taxon>
        <taxon>Mucoromycetes</taxon>
        <taxon>Mucorales</taxon>
        <taxon>Cunninghamellaceae</taxon>
        <taxon>Absidia</taxon>
    </lineage>
</organism>
<keyword evidence="1" id="KW-0175">Coiled coil</keyword>
<feature type="compositionally biased region" description="Low complexity" evidence="2">
    <location>
        <begin position="543"/>
        <end position="591"/>
    </location>
</feature>
<accession>A0A163JD10</accession>
<dbReference type="OrthoDB" id="2385347at2759"/>
<evidence type="ECO:0000256" key="2">
    <source>
        <dbReference type="SAM" id="MobiDB-lite"/>
    </source>
</evidence>
<sequence length="599" mass="67001">MMTNNNNSSNGQFNAAHILLRHPSSFMMDDRMMYQQDSKPCHPSPPYESEPILDDVPQRLAPEQYQYEFPPKSHLQALSVRLDQSTEDSASFFDASSFTTTTCTTSSTTSSSRVSSVLTDDFNAQEDQEFNSFLATLEMEQYQQQQQHQQQDVVGGFSLSPAPHMESSEALVLDRQLSPLQLPQQVPGQQMMMMTNSTRLREESYDSISTITQPIVAPASFLSQHHDHPQLEDDEDLLLERNYYAQHQDGHNQIEWHDTFGAYPPLWQDTVDSYSYNSVHPHHRLSEDDDLPVIRRESEMVLSDGGHSLSDSSSNFSTGSKVILIKLSKKTKMASPYLPKRTTTSYTTGSDEGYDDNDAFLMDSDCDGDEYDKKELPIESASVFLPLGVHDLMNDGEDVSHNGGDMTMSLLKKQQEQIDCLESQLREERAMRSAFEKAMEEMVVLMDQQQKMLYDRVEQEVAMRQAYEKKMDNALALQRLKSTTAVVSASSTSRTSSTSSRTVSSAHANKRTNVPATRLSPSTKEKQSLTGSYRATKHNLPLTTATSSSKKYPPTSTATGASSRLASSSRSSRASRLTTTATPTTTTPTTTVRGRNRPL</sequence>
<proteinExistence type="predicted"/>
<dbReference type="Proteomes" id="UP000078561">
    <property type="component" value="Unassembled WGS sequence"/>
</dbReference>
<protein>
    <submittedName>
        <fullName evidence="3">Uncharacterized protein</fullName>
    </submittedName>
</protein>
<reference evidence="3" key="1">
    <citation type="submission" date="2016-04" db="EMBL/GenBank/DDBJ databases">
        <authorList>
            <person name="Evans L.H."/>
            <person name="Alamgir A."/>
            <person name="Owens N."/>
            <person name="Weber N.D."/>
            <person name="Virtaneva K."/>
            <person name="Barbian K."/>
            <person name="Babar A."/>
            <person name="Rosenke K."/>
        </authorList>
    </citation>
    <scope>NUCLEOTIDE SEQUENCE [LARGE SCALE GENOMIC DNA]</scope>
    <source>
        <strain evidence="3">CBS 101.48</strain>
    </source>
</reference>
<name>A0A163JD10_ABSGL</name>
<dbReference type="AlphaFoldDB" id="A0A163JD10"/>
<feature type="coiled-coil region" evidence="1">
    <location>
        <begin position="411"/>
        <end position="438"/>
    </location>
</feature>
<dbReference type="STRING" id="4829.A0A163JD10"/>
<dbReference type="EMBL" id="LT553327">
    <property type="protein sequence ID" value="SAM00615.1"/>
    <property type="molecule type" value="Genomic_DNA"/>
</dbReference>
<dbReference type="InParanoid" id="A0A163JD10"/>
<keyword evidence="4" id="KW-1185">Reference proteome</keyword>
<evidence type="ECO:0000256" key="1">
    <source>
        <dbReference type="SAM" id="Coils"/>
    </source>
</evidence>
<evidence type="ECO:0000313" key="4">
    <source>
        <dbReference type="Proteomes" id="UP000078561"/>
    </source>
</evidence>
<dbReference type="OMA" id="RIMAIEA"/>
<feature type="region of interest" description="Disordered" evidence="2">
    <location>
        <begin position="484"/>
        <end position="599"/>
    </location>
</feature>
<evidence type="ECO:0000313" key="3">
    <source>
        <dbReference type="EMBL" id="SAM00615.1"/>
    </source>
</evidence>
<feature type="compositionally biased region" description="Low complexity" evidence="2">
    <location>
        <begin position="484"/>
        <end position="506"/>
    </location>
</feature>